<reference evidence="4" key="2">
    <citation type="journal article" date="2010" name="Science">
        <title>The genome of the Western clawed frog Xenopus tropicalis.</title>
        <authorList>
            <person name="Hellsten U."/>
            <person name="Harland R.M."/>
            <person name="Gilchrist M.J."/>
            <person name="Hendrix D."/>
            <person name="Jurka J."/>
            <person name="Kapitonov V."/>
            <person name="Ovcharenko I."/>
            <person name="Putnam N.H."/>
            <person name="Shu S."/>
            <person name="Taher L."/>
            <person name="Blitz I.L."/>
            <person name="Blumberg B."/>
            <person name="Dichmann D.S."/>
            <person name="Dubchak I."/>
            <person name="Amaya E."/>
            <person name="Detter J.C."/>
            <person name="Fletcher R."/>
            <person name="Gerhard D.S."/>
            <person name="Goodstein D."/>
            <person name="Graves T."/>
            <person name="Grigoriev I.V."/>
            <person name="Grimwood J."/>
            <person name="Kawashima T."/>
            <person name="Lindquist E."/>
            <person name="Lucas S.M."/>
            <person name="Mead P.E."/>
            <person name="Mitros T."/>
            <person name="Ogino H."/>
            <person name="Ohta Y."/>
            <person name="Poliakov A.V."/>
            <person name="Pollet N."/>
            <person name="Robert J."/>
            <person name="Salamov A."/>
            <person name="Sater A.K."/>
            <person name="Schmutz J."/>
            <person name="Terry A."/>
            <person name="Vize P.D."/>
            <person name="Warren W.C."/>
            <person name="Wells D."/>
            <person name="Wills A."/>
            <person name="Wilson R.K."/>
            <person name="Zimmerman L.B."/>
            <person name="Zorn A.M."/>
            <person name="Grainger R."/>
            <person name="Grammer T."/>
            <person name="Khokha M.K."/>
            <person name="Richardson P.M."/>
            <person name="Rokhsar D.S."/>
        </authorList>
    </citation>
    <scope>NUCLEOTIDE SEQUENCE [LARGE SCALE GENOMIC DNA]</scope>
    <source>
        <strain evidence="4">Nigerian</strain>
    </source>
</reference>
<dbReference type="SMART" id="SM00409">
    <property type="entry name" value="IG"/>
    <property type="match status" value="6"/>
</dbReference>
<feature type="domain" description="Ig-like" evidence="3">
    <location>
        <begin position="9"/>
        <end position="89"/>
    </location>
</feature>
<feature type="domain" description="Ig-like" evidence="3">
    <location>
        <begin position="180"/>
        <end position="259"/>
    </location>
</feature>
<dbReference type="InterPro" id="IPR003599">
    <property type="entry name" value="Ig_sub"/>
</dbReference>
<gene>
    <name evidence="4" type="ORF">XENTR_v90025993mg</name>
</gene>
<dbReference type="Gene3D" id="2.60.40.10">
    <property type="entry name" value="Immunoglobulins"/>
    <property type="match status" value="6"/>
</dbReference>
<protein>
    <recommendedName>
        <fullName evidence="3">Ig-like domain-containing protein</fullName>
    </recommendedName>
</protein>
<dbReference type="PANTHER" id="PTHR11481">
    <property type="entry name" value="IMMUNOGLOBULIN FC RECEPTOR"/>
    <property type="match status" value="1"/>
</dbReference>
<dbReference type="SUPFAM" id="SSF48726">
    <property type="entry name" value="Immunoglobulin"/>
    <property type="match status" value="6"/>
</dbReference>
<dbReference type="PANTHER" id="PTHR11481:SF126">
    <property type="entry name" value="HIGH AFFINITY IMMUNOGLOBULIN GAMMA FC RECEPTOR I"/>
    <property type="match status" value="1"/>
</dbReference>
<evidence type="ECO:0000256" key="2">
    <source>
        <dbReference type="ARBA" id="ARBA00023157"/>
    </source>
</evidence>
<feature type="domain" description="Ig-like" evidence="3">
    <location>
        <begin position="471"/>
        <end position="550"/>
    </location>
</feature>
<dbReference type="EMBL" id="KV460432">
    <property type="protein sequence ID" value="OCA18208.1"/>
    <property type="molecule type" value="Genomic_DNA"/>
</dbReference>
<name>A0A1B8Y5K5_XENTR</name>
<evidence type="ECO:0000259" key="3">
    <source>
        <dbReference type="PROSITE" id="PS50835"/>
    </source>
</evidence>
<evidence type="ECO:0000256" key="1">
    <source>
        <dbReference type="ARBA" id="ARBA00022729"/>
    </source>
</evidence>
<feature type="domain" description="Ig-like" evidence="3">
    <location>
        <begin position="300"/>
        <end position="380"/>
    </location>
</feature>
<dbReference type="InterPro" id="IPR003598">
    <property type="entry name" value="Ig_sub2"/>
</dbReference>
<reference evidence="4" key="3">
    <citation type="submission" date="2016-05" db="EMBL/GenBank/DDBJ databases">
        <title>WGS assembly of Xenopus tropicalis.</title>
        <authorList>
            <person name="Sessions A."/>
            <person name="Jenkins J."/>
            <person name="Mitros T."/>
            <person name="Lyons J.T."/>
            <person name="Dichmann D.S."/>
            <person name="Robert J."/>
            <person name="Harland R.M."/>
            <person name="Rokhsar D.S."/>
        </authorList>
    </citation>
    <scope>NUCLEOTIDE SEQUENCE</scope>
    <source>
        <strain evidence="4">Nigerian</strain>
    </source>
</reference>
<evidence type="ECO:0000313" key="4">
    <source>
        <dbReference type="EMBL" id="OCA18208.1"/>
    </source>
</evidence>
<dbReference type="InterPro" id="IPR013783">
    <property type="entry name" value="Ig-like_fold"/>
</dbReference>
<accession>A0A1B8Y5K5</accession>
<dbReference type="Pfam" id="PF13895">
    <property type="entry name" value="Ig_2"/>
    <property type="match status" value="6"/>
</dbReference>
<keyword evidence="1" id="KW-0732">Signal</keyword>
<organism evidence="4">
    <name type="scientific">Xenopus tropicalis</name>
    <name type="common">Western clawed frog</name>
    <name type="synonym">Silurana tropicalis</name>
    <dbReference type="NCBI Taxonomy" id="8364"/>
    <lineage>
        <taxon>Eukaryota</taxon>
        <taxon>Metazoa</taxon>
        <taxon>Chordata</taxon>
        <taxon>Craniata</taxon>
        <taxon>Vertebrata</taxon>
        <taxon>Euteleostomi</taxon>
        <taxon>Amphibia</taxon>
        <taxon>Batrachia</taxon>
        <taxon>Anura</taxon>
        <taxon>Pipoidea</taxon>
        <taxon>Pipidae</taxon>
        <taxon>Xenopodinae</taxon>
        <taxon>Xenopus</taxon>
        <taxon>Silurana</taxon>
    </lineage>
</organism>
<dbReference type="InterPro" id="IPR036179">
    <property type="entry name" value="Ig-like_dom_sf"/>
</dbReference>
<dbReference type="InterPro" id="IPR007110">
    <property type="entry name" value="Ig-like_dom"/>
</dbReference>
<dbReference type="SMART" id="SM00408">
    <property type="entry name" value="IGc2"/>
    <property type="match status" value="5"/>
</dbReference>
<keyword evidence="2" id="KW-1015">Disulfide bond</keyword>
<sequence>MITGALVRPVVSFSPNWATIAKNDSITLTCTVGPTAPLSQRYSWYRDNRRINGEERSFIIGKAEEKDSGNYQCQAGTSERSDPVRLSVTNDRVILQAPPSVYEGDPLTLRCYSPYTKAVHVTFYKDNVTISSSPTDSLTLGASVGMAGTYRCKAFKLTEFNYSSPYTSADTAITIQELFPRPQIRADKDGVQGGDVLTLSCHTALNPARGATQLQFAFYRNGHNVQGFSSSSNYTIQSARPQDSGNYTCDTAAPSVSVTKGSPGLSIHIHGEYNVPASVTVTVTVTVAVTVTRTGAFARPVVSFSPNWATISRHETITLTCTVGPTAPLSQRYSWYRDNKRINGEERSFIIGKAEEKDSGNYQCQAGTSERSDPVRLNVTNDRVILQAPPSVYEGDPLTLRCYSPYTKAKEVMFYKDNVMISSSPTDSVTLGASVGMAGTYRCRAILLLELNHYAPHSSVDIAITIQELFPRPEIRADKDGVQEGDVLTLSCHTALNPARGATQLQFAFYRNGHNVQGFSSSSNYTIQSARPQDSGNYTCDTAAPSVSVTKGSPGLSIHIHGDYDVPGGTLRDRRYTIENTIRLALAVCILLSGSLLSYCHINRELN</sequence>
<proteinExistence type="predicted"/>
<reference evidence="4" key="1">
    <citation type="submission" date="2009-11" db="EMBL/GenBank/DDBJ databases">
        <authorList>
            <consortium name="US DOE Joint Genome Institute (JGI-PGF)"/>
            <person name="Ottilar R."/>
            <person name="Schmutz J."/>
            <person name="Salamov A."/>
            <person name="Cheng J.F."/>
            <person name="Lucas S."/>
            <person name="Pitluck S."/>
            <person name="Gundlach H."/>
            <person name="Guo Y."/>
            <person name="Haberer G."/>
            <person name="Nasrallah J."/>
            <person name="Mayer K.F.X."/>
            <person name="van de Peer Y."/>
            <person name="Weigel D."/>
            <person name="Grigoriev I.V."/>
        </authorList>
    </citation>
    <scope>NUCLEOTIDE SEQUENCE</scope>
    <source>
        <strain evidence="4">Nigerian</strain>
    </source>
</reference>
<dbReference type="InterPro" id="IPR050488">
    <property type="entry name" value="Ig_Fc_receptor"/>
</dbReference>
<dbReference type="AlphaFoldDB" id="A0A1B8Y5K5"/>
<dbReference type="PROSITE" id="PS50835">
    <property type="entry name" value="IG_LIKE"/>
    <property type="match status" value="4"/>
</dbReference>